<reference evidence="1" key="1">
    <citation type="submission" date="2019-12" db="EMBL/GenBank/DDBJ databases">
        <authorList>
            <person name="Cremers G."/>
        </authorList>
    </citation>
    <scope>NUCLEOTIDE SEQUENCE</scope>
    <source>
        <strain evidence="1">Vvax</strain>
    </source>
</reference>
<dbReference type="AlphaFoldDB" id="A0A679JKC2"/>
<dbReference type="RefSeq" id="WP_339091978.1">
    <property type="nucleotide sequence ID" value="NZ_LR743507.1"/>
</dbReference>
<name>A0A679JKC2_VARPD</name>
<dbReference type="EMBL" id="LR743507">
    <property type="protein sequence ID" value="CAA2107845.1"/>
    <property type="molecule type" value="Genomic_DNA"/>
</dbReference>
<evidence type="ECO:0000313" key="1">
    <source>
        <dbReference type="EMBL" id="CAA2107845.1"/>
    </source>
</evidence>
<accession>A0A679JKC2</accession>
<protein>
    <submittedName>
        <fullName evidence="1">Uncharacterized protein</fullName>
    </submittedName>
</protein>
<sequence>MPVASVPRSPPRTIDALVRRHAEDAAFYWTQLDAAAMSPRIGLEGIARFQGLLGAHLDGLFVAGEIGQLAAFKALDRWMKPGEAYVAAWLSLRRDDAAALAAVMQLVARQPAVLLRGLIGALACLPADAASRSLRMLSGAPDNEIAQVAALRAAVLRGANGVRSLAHPVSHYLRSSSMHVAAAACRAAPVVPGDETSMLLLQGLLGTPGASAAPVRAEAAIALHAGRRATGGPATAALWQSIASQASVLSSATGWERRQAQRRLNRWVRCFGWMAPHGHGNLPGLFEFLPSRLGLGFALSHGDPAHLPYVVRQMAQPESAAYAGWVWQTLTGLPLPARASPLTREGAVSAALDGDDTLPLPDIAAVNAVHVDAPTGGRILLGQPLTVELADRLLADGTAVELHALASTALYFLQPGHAQARVGFHTLRRTPPSP</sequence>
<gene>
    <name evidence="1" type="ORF">VVAX_04439</name>
</gene>
<organism evidence="1">
    <name type="scientific">Variovorax paradoxus</name>
    <dbReference type="NCBI Taxonomy" id="34073"/>
    <lineage>
        <taxon>Bacteria</taxon>
        <taxon>Pseudomonadati</taxon>
        <taxon>Pseudomonadota</taxon>
        <taxon>Betaproteobacteria</taxon>
        <taxon>Burkholderiales</taxon>
        <taxon>Comamonadaceae</taxon>
        <taxon>Variovorax</taxon>
    </lineage>
</organism>
<proteinExistence type="predicted"/>